<protein>
    <submittedName>
        <fullName evidence="1">Uncharacterized protein</fullName>
    </submittedName>
</protein>
<evidence type="ECO:0000313" key="2">
    <source>
        <dbReference type="Proteomes" id="UP000000600"/>
    </source>
</evidence>
<dbReference type="Proteomes" id="UP000000600">
    <property type="component" value="Unassembled WGS sequence"/>
</dbReference>
<dbReference type="GeneID" id="5032608"/>
<dbReference type="RefSeq" id="XP_001446824.1">
    <property type="nucleotide sequence ID" value="XM_001446787.1"/>
</dbReference>
<proteinExistence type="predicted"/>
<dbReference type="InParanoid" id="A0D8R0"/>
<keyword evidence="2" id="KW-1185">Reference proteome</keyword>
<dbReference type="OMA" id="YEYYLYQ"/>
<name>A0D8R0_PARTE</name>
<accession>A0D8R0</accession>
<sequence>MIGFKYQSYLTYSYTKSYDEMCLILNEDGFKDVEIIKSENIIKYTINNERVIRLDNLLYLFKIKYLRLTIAQLIQLCLEIVKKYQKLQSNSIEHNYLDLNRVLLSLHTKSEGLFIIPSTFTYDIHFTGYDCPFYERENYEDYTIQDSEAIKSIVNKIIDYTESYSMKQARNDQTFPSITELLRMTLNSSFNSFIHIIEEHFISSAYINNQQQALTNLDKQFMHLNYKRNMFKGFVQSNLEILIKRYYSINNWYIYEYYLYQTLPKITKEFRKSTLLFISQSPEKEIQYTPYENEFDNLDNDFIDQIITQQIESFNQFKLDLNKSDIRQTAIVALQQQMKFLQQYFRNDANFMNANNINNNIKHLTLLKQRLTERVVQEVFSNQFQLQNLQWINEII</sequence>
<dbReference type="OrthoDB" id="305781at2759"/>
<reference evidence="1 2" key="1">
    <citation type="journal article" date="2006" name="Nature">
        <title>Global trends of whole-genome duplications revealed by the ciliate Paramecium tetraurelia.</title>
        <authorList>
            <consortium name="Genoscope"/>
            <person name="Aury J.-M."/>
            <person name="Jaillon O."/>
            <person name="Duret L."/>
            <person name="Noel B."/>
            <person name="Jubin C."/>
            <person name="Porcel B.M."/>
            <person name="Segurens B."/>
            <person name="Daubin V."/>
            <person name="Anthouard V."/>
            <person name="Aiach N."/>
            <person name="Arnaiz O."/>
            <person name="Billaut A."/>
            <person name="Beisson J."/>
            <person name="Blanc I."/>
            <person name="Bouhouche K."/>
            <person name="Camara F."/>
            <person name="Duharcourt S."/>
            <person name="Guigo R."/>
            <person name="Gogendeau D."/>
            <person name="Katinka M."/>
            <person name="Keller A.-M."/>
            <person name="Kissmehl R."/>
            <person name="Klotz C."/>
            <person name="Koll F."/>
            <person name="Le Moue A."/>
            <person name="Lepere C."/>
            <person name="Malinsky S."/>
            <person name="Nowacki M."/>
            <person name="Nowak J.K."/>
            <person name="Plattner H."/>
            <person name="Poulain J."/>
            <person name="Ruiz F."/>
            <person name="Serrano V."/>
            <person name="Zagulski M."/>
            <person name="Dessen P."/>
            <person name="Betermier M."/>
            <person name="Weissenbach J."/>
            <person name="Scarpelli C."/>
            <person name="Schachter V."/>
            <person name="Sperling L."/>
            <person name="Meyer E."/>
            <person name="Cohen J."/>
            <person name="Wincker P."/>
        </authorList>
    </citation>
    <scope>NUCLEOTIDE SEQUENCE [LARGE SCALE GENOMIC DNA]</scope>
    <source>
        <strain evidence="1 2">Stock d4-2</strain>
    </source>
</reference>
<organism evidence="1 2">
    <name type="scientific">Paramecium tetraurelia</name>
    <dbReference type="NCBI Taxonomy" id="5888"/>
    <lineage>
        <taxon>Eukaryota</taxon>
        <taxon>Sar</taxon>
        <taxon>Alveolata</taxon>
        <taxon>Ciliophora</taxon>
        <taxon>Intramacronucleata</taxon>
        <taxon>Oligohymenophorea</taxon>
        <taxon>Peniculida</taxon>
        <taxon>Parameciidae</taxon>
        <taxon>Paramecium</taxon>
    </lineage>
</organism>
<dbReference type="AlphaFoldDB" id="A0D8R0"/>
<dbReference type="KEGG" id="ptm:GSPATT00014373001"/>
<dbReference type="EMBL" id="CT868330">
    <property type="protein sequence ID" value="CAK79427.1"/>
    <property type="molecule type" value="Genomic_DNA"/>
</dbReference>
<dbReference type="HOGENOM" id="CLU_057961_0_0_1"/>
<evidence type="ECO:0000313" key="1">
    <source>
        <dbReference type="EMBL" id="CAK79427.1"/>
    </source>
</evidence>
<gene>
    <name evidence="1" type="ORF">GSPATT00014373001</name>
</gene>